<keyword evidence="1" id="KW-1133">Transmembrane helix</keyword>
<comment type="caution">
    <text evidence="2">The sequence shown here is derived from an EMBL/GenBank/DDBJ whole genome shotgun (WGS) entry which is preliminary data.</text>
</comment>
<dbReference type="AlphaFoldDB" id="A0A3M7Q3V8"/>
<name>A0A3M7Q3V8_BRAPC</name>
<evidence type="ECO:0000313" key="2">
    <source>
        <dbReference type="EMBL" id="RNA05899.1"/>
    </source>
</evidence>
<evidence type="ECO:0000313" key="3">
    <source>
        <dbReference type="Proteomes" id="UP000276133"/>
    </source>
</evidence>
<sequence length="89" mass="10630">MFRLDEQLKISQFPAINSFPFIYTNLLTVLLSFNFYTRLNLKPFINSFSIKIIQNKRYFLLSVYAENFGHLFTDPNTKIINELNTCFDY</sequence>
<dbReference type="Proteomes" id="UP000276133">
    <property type="component" value="Unassembled WGS sequence"/>
</dbReference>
<reference evidence="2 3" key="1">
    <citation type="journal article" date="2018" name="Sci. Rep.">
        <title>Genomic signatures of local adaptation to the degree of environmental predictability in rotifers.</title>
        <authorList>
            <person name="Franch-Gras L."/>
            <person name="Hahn C."/>
            <person name="Garcia-Roger E.M."/>
            <person name="Carmona M.J."/>
            <person name="Serra M."/>
            <person name="Gomez A."/>
        </authorList>
    </citation>
    <scope>NUCLEOTIDE SEQUENCE [LARGE SCALE GENOMIC DNA]</scope>
    <source>
        <strain evidence="2">HYR1</strain>
    </source>
</reference>
<accession>A0A3M7Q3V8</accession>
<proteinExistence type="predicted"/>
<evidence type="ECO:0000256" key="1">
    <source>
        <dbReference type="SAM" id="Phobius"/>
    </source>
</evidence>
<organism evidence="2 3">
    <name type="scientific">Brachionus plicatilis</name>
    <name type="common">Marine rotifer</name>
    <name type="synonym">Brachionus muelleri</name>
    <dbReference type="NCBI Taxonomy" id="10195"/>
    <lineage>
        <taxon>Eukaryota</taxon>
        <taxon>Metazoa</taxon>
        <taxon>Spiralia</taxon>
        <taxon>Gnathifera</taxon>
        <taxon>Rotifera</taxon>
        <taxon>Eurotatoria</taxon>
        <taxon>Monogononta</taxon>
        <taxon>Pseudotrocha</taxon>
        <taxon>Ploima</taxon>
        <taxon>Brachionidae</taxon>
        <taxon>Brachionus</taxon>
    </lineage>
</organism>
<gene>
    <name evidence="2" type="ORF">BpHYR1_038107</name>
</gene>
<dbReference type="EMBL" id="REGN01007563">
    <property type="protein sequence ID" value="RNA05899.1"/>
    <property type="molecule type" value="Genomic_DNA"/>
</dbReference>
<keyword evidence="3" id="KW-1185">Reference proteome</keyword>
<keyword evidence="1" id="KW-0812">Transmembrane</keyword>
<feature type="transmembrane region" description="Helical" evidence="1">
    <location>
        <begin position="20"/>
        <end position="37"/>
    </location>
</feature>
<keyword evidence="1" id="KW-0472">Membrane</keyword>
<protein>
    <submittedName>
        <fullName evidence="2">Uncharacterized protein</fullName>
    </submittedName>
</protein>